<proteinExistence type="predicted"/>
<dbReference type="RefSeq" id="WP_369141829.1">
    <property type="nucleotide sequence ID" value="NZ_CP163444.1"/>
</dbReference>
<sequence length="76" mass="7931">MTIAVPACSEQITTTNKPPAPCTSEAVFLVGGPDSAVRTPCGVHIGVAMPDSSLLYTVTRIDEATMQRLMGLLAAR</sequence>
<evidence type="ECO:0000313" key="1">
    <source>
        <dbReference type="EMBL" id="XDQ69086.1"/>
    </source>
</evidence>
<reference evidence="1" key="1">
    <citation type="submission" date="2024-07" db="EMBL/GenBank/DDBJ databases">
        <authorList>
            <person name="Yu S.T."/>
        </authorList>
    </citation>
    <scope>NUCLEOTIDE SEQUENCE</scope>
    <source>
        <strain evidence="1">R44</strain>
    </source>
</reference>
<gene>
    <name evidence="1" type="ORF">AB5J54_00325</name>
</gene>
<name>A0AB39SQC8_9ACTN</name>
<dbReference type="EMBL" id="CP163444">
    <property type="protein sequence ID" value="XDQ69086.1"/>
    <property type="molecule type" value="Genomic_DNA"/>
</dbReference>
<dbReference type="AlphaFoldDB" id="A0AB39SQC8"/>
<organism evidence="1">
    <name type="scientific">Streptomyces sp. R44</name>
    <dbReference type="NCBI Taxonomy" id="3238633"/>
    <lineage>
        <taxon>Bacteria</taxon>
        <taxon>Bacillati</taxon>
        <taxon>Actinomycetota</taxon>
        <taxon>Actinomycetes</taxon>
        <taxon>Kitasatosporales</taxon>
        <taxon>Streptomycetaceae</taxon>
        <taxon>Streptomyces</taxon>
    </lineage>
</organism>
<accession>A0AB39SQC8</accession>
<protein>
    <submittedName>
        <fullName evidence="1">Uncharacterized protein</fullName>
    </submittedName>
</protein>